<evidence type="ECO:0000256" key="2">
    <source>
        <dbReference type="ARBA" id="ARBA00022679"/>
    </source>
</evidence>
<protein>
    <recommendedName>
        <fullName evidence="3">Methyltransferase</fullName>
        <ecNumber evidence="3">2.1.1.-</ecNumber>
    </recommendedName>
</protein>
<comment type="caution">
    <text evidence="5">The sequence shown here is derived from an EMBL/GenBank/DDBJ whole genome shotgun (WGS) entry which is preliminary data.</text>
</comment>
<dbReference type="InterPro" id="IPR002941">
    <property type="entry name" value="DNA_methylase_N4/N6"/>
</dbReference>
<reference evidence="5 6" key="1">
    <citation type="submission" date="2024-09" db="EMBL/GenBank/DDBJ databases">
        <authorList>
            <person name="Sun Q."/>
            <person name="Mori K."/>
        </authorList>
    </citation>
    <scope>NUCLEOTIDE SEQUENCE [LARGE SCALE GENOMIC DNA]</scope>
    <source>
        <strain evidence="5 6">NCAIM B.01794</strain>
    </source>
</reference>
<keyword evidence="2" id="KW-0808">Transferase</keyword>
<keyword evidence="6" id="KW-1185">Reference proteome</keyword>
<accession>A0ABV6SPL7</accession>
<dbReference type="InterPro" id="IPR029063">
    <property type="entry name" value="SAM-dependent_MTases_sf"/>
</dbReference>
<dbReference type="Gene3D" id="3.40.50.150">
    <property type="entry name" value="Vaccinia Virus protein VP39"/>
    <property type="match status" value="1"/>
</dbReference>
<dbReference type="Proteomes" id="UP001589891">
    <property type="component" value="Unassembled WGS sequence"/>
</dbReference>
<dbReference type="SUPFAM" id="SSF53335">
    <property type="entry name" value="S-adenosyl-L-methionine-dependent methyltransferases"/>
    <property type="match status" value="1"/>
</dbReference>
<dbReference type="InterPro" id="IPR001091">
    <property type="entry name" value="RM_Methyltransferase"/>
</dbReference>
<gene>
    <name evidence="5" type="ORF">ACFFGX_18605</name>
</gene>
<comment type="similarity">
    <text evidence="3">Belongs to the N(4)/N(6)-methyltransferase family.</text>
</comment>
<dbReference type="GO" id="GO:0032259">
    <property type="term" value="P:methylation"/>
    <property type="evidence" value="ECO:0007669"/>
    <property type="project" value="UniProtKB-KW"/>
</dbReference>
<dbReference type="EMBL" id="JBHLSS010000118">
    <property type="protein sequence ID" value="MFC0711473.1"/>
    <property type="molecule type" value="Genomic_DNA"/>
</dbReference>
<organism evidence="5 6">
    <name type="scientific">Azorhizophilus paspali</name>
    <name type="common">Azotobacter paspali</name>
    <dbReference type="NCBI Taxonomy" id="69963"/>
    <lineage>
        <taxon>Bacteria</taxon>
        <taxon>Pseudomonadati</taxon>
        <taxon>Pseudomonadota</taxon>
        <taxon>Gammaproteobacteria</taxon>
        <taxon>Pseudomonadales</taxon>
        <taxon>Pseudomonadaceae</taxon>
        <taxon>Azorhizophilus</taxon>
    </lineage>
</organism>
<evidence type="ECO:0000256" key="3">
    <source>
        <dbReference type="RuleBase" id="RU362026"/>
    </source>
</evidence>
<dbReference type="Pfam" id="PF01555">
    <property type="entry name" value="N6_N4_Mtase"/>
    <property type="match status" value="1"/>
</dbReference>
<feature type="domain" description="DNA methylase N-4/N-6" evidence="4">
    <location>
        <begin position="27"/>
        <end position="78"/>
    </location>
</feature>
<evidence type="ECO:0000313" key="6">
    <source>
        <dbReference type="Proteomes" id="UP001589891"/>
    </source>
</evidence>
<dbReference type="RefSeq" id="WP_376948244.1">
    <property type="nucleotide sequence ID" value="NZ_CP171449.1"/>
</dbReference>
<dbReference type="PRINTS" id="PR00508">
    <property type="entry name" value="S21N4MTFRASE"/>
</dbReference>
<sequence length="233" mass="25983">MGIIESLGRIDWSFPTLSNSGIDSIHWYPATYLAAIPGTLIAFFTDTESVVMDPFCGSGTTGVEAIRLGWKFIGVDNSPVAPLMADAKLSYPEPKLFEITLESVLRRVGSGVLGNGRRDEYPNKEEPSAWYHSETLQVLNRLLTEIITIEDRLLRRFFLSVFSGVLKNCSSQRRHWGWGCDNIKPKPEEIVYKDELTIFAQAAGSHLHSSATSFEAAIVHVASYLLSVLREMK</sequence>
<proteinExistence type="inferred from homology"/>
<evidence type="ECO:0000256" key="1">
    <source>
        <dbReference type="ARBA" id="ARBA00022603"/>
    </source>
</evidence>
<dbReference type="EC" id="2.1.1.-" evidence="3"/>
<name>A0ABV6SPL7_AZOPA</name>
<dbReference type="GO" id="GO:0008168">
    <property type="term" value="F:methyltransferase activity"/>
    <property type="evidence" value="ECO:0007669"/>
    <property type="project" value="UniProtKB-KW"/>
</dbReference>
<evidence type="ECO:0000259" key="4">
    <source>
        <dbReference type="Pfam" id="PF01555"/>
    </source>
</evidence>
<evidence type="ECO:0000313" key="5">
    <source>
        <dbReference type="EMBL" id="MFC0711473.1"/>
    </source>
</evidence>
<keyword evidence="1 5" id="KW-0489">Methyltransferase</keyword>